<protein>
    <submittedName>
        <fullName evidence="2">Uncharacterized protein</fullName>
    </submittedName>
</protein>
<reference evidence="2 3" key="1">
    <citation type="submission" date="2019-05" db="EMBL/GenBank/DDBJ databases">
        <title>Another draft genome of Portunus trituberculatus and its Hox gene families provides insights of decapod evolution.</title>
        <authorList>
            <person name="Jeong J.-H."/>
            <person name="Song I."/>
            <person name="Kim S."/>
            <person name="Choi T."/>
            <person name="Kim D."/>
            <person name="Ryu S."/>
            <person name="Kim W."/>
        </authorList>
    </citation>
    <scope>NUCLEOTIDE SEQUENCE [LARGE SCALE GENOMIC DNA]</scope>
    <source>
        <tissue evidence="2">Muscle</tissue>
    </source>
</reference>
<evidence type="ECO:0000256" key="1">
    <source>
        <dbReference type="SAM" id="MobiDB-lite"/>
    </source>
</evidence>
<proteinExistence type="predicted"/>
<gene>
    <name evidence="2" type="ORF">E2C01_032777</name>
</gene>
<dbReference type="EMBL" id="VSRR010004306">
    <property type="protein sequence ID" value="MPC39247.1"/>
    <property type="molecule type" value="Genomic_DNA"/>
</dbReference>
<name>A0A5B7F198_PORTR</name>
<evidence type="ECO:0000313" key="2">
    <source>
        <dbReference type="EMBL" id="MPC39247.1"/>
    </source>
</evidence>
<dbReference type="AlphaFoldDB" id="A0A5B7F198"/>
<evidence type="ECO:0000313" key="3">
    <source>
        <dbReference type="Proteomes" id="UP000324222"/>
    </source>
</evidence>
<keyword evidence="3" id="KW-1185">Reference proteome</keyword>
<comment type="caution">
    <text evidence="2">The sequence shown here is derived from an EMBL/GenBank/DDBJ whole genome shotgun (WGS) entry which is preliminary data.</text>
</comment>
<accession>A0A5B7F198</accession>
<organism evidence="2 3">
    <name type="scientific">Portunus trituberculatus</name>
    <name type="common">Swimming crab</name>
    <name type="synonym">Neptunus trituberculatus</name>
    <dbReference type="NCBI Taxonomy" id="210409"/>
    <lineage>
        <taxon>Eukaryota</taxon>
        <taxon>Metazoa</taxon>
        <taxon>Ecdysozoa</taxon>
        <taxon>Arthropoda</taxon>
        <taxon>Crustacea</taxon>
        <taxon>Multicrustacea</taxon>
        <taxon>Malacostraca</taxon>
        <taxon>Eumalacostraca</taxon>
        <taxon>Eucarida</taxon>
        <taxon>Decapoda</taxon>
        <taxon>Pleocyemata</taxon>
        <taxon>Brachyura</taxon>
        <taxon>Eubrachyura</taxon>
        <taxon>Portunoidea</taxon>
        <taxon>Portunidae</taxon>
        <taxon>Portuninae</taxon>
        <taxon>Portunus</taxon>
    </lineage>
</organism>
<dbReference type="Proteomes" id="UP000324222">
    <property type="component" value="Unassembled WGS sequence"/>
</dbReference>
<sequence>MQSRGASEPRCSPFLKGDLKNNHPMNTKRWASLHIRRPFLPKQEKQLANGEVQSETAFICPNETLATDLIKGNYVRPPRGSLGCRGVSTPRA</sequence>
<feature type="region of interest" description="Disordered" evidence="1">
    <location>
        <begin position="1"/>
        <end position="25"/>
    </location>
</feature>